<dbReference type="Pfam" id="PF02653">
    <property type="entry name" value="BPD_transp_2"/>
    <property type="match status" value="1"/>
</dbReference>
<dbReference type="InterPro" id="IPR043428">
    <property type="entry name" value="LivM-like"/>
</dbReference>
<evidence type="ECO:0000256" key="1">
    <source>
        <dbReference type="ARBA" id="ARBA00004651"/>
    </source>
</evidence>
<keyword evidence="8 9" id="KW-0472">Membrane</keyword>
<gene>
    <name evidence="11" type="ORF">ACFPET_21855</name>
</gene>
<feature type="domain" description="ABC transporter" evidence="10">
    <location>
        <begin position="304"/>
        <end position="552"/>
    </location>
</feature>
<keyword evidence="5" id="KW-0547">Nucleotide-binding</keyword>
<keyword evidence="6 11" id="KW-0067">ATP-binding</keyword>
<evidence type="ECO:0000256" key="2">
    <source>
        <dbReference type="ARBA" id="ARBA00022448"/>
    </source>
</evidence>
<feature type="transmembrane region" description="Helical" evidence="9">
    <location>
        <begin position="175"/>
        <end position="196"/>
    </location>
</feature>
<feature type="transmembrane region" description="Helical" evidence="9">
    <location>
        <begin position="62"/>
        <end position="84"/>
    </location>
</feature>
<dbReference type="PANTHER" id="PTHR45772:SF7">
    <property type="entry name" value="AMINO ACID ABC TRANSPORTER ATP-BINDING PROTEIN"/>
    <property type="match status" value="1"/>
</dbReference>
<dbReference type="SUPFAM" id="SSF52540">
    <property type="entry name" value="P-loop containing nucleoside triphosphate hydrolases"/>
    <property type="match status" value="1"/>
</dbReference>
<dbReference type="Proteomes" id="UP001595823">
    <property type="component" value="Unassembled WGS sequence"/>
</dbReference>
<accession>A0ABV8U3Z5</accession>
<evidence type="ECO:0000256" key="8">
    <source>
        <dbReference type="ARBA" id="ARBA00023136"/>
    </source>
</evidence>
<dbReference type="InterPro" id="IPR001851">
    <property type="entry name" value="ABC_transp_permease"/>
</dbReference>
<evidence type="ECO:0000256" key="6">
    <source>
        <dbReference type="ARBA" id="ARBA00022840"/>
    </source>
</evidence>
<evidence type="ECO:0000256" key="7">
    <source>
        <dbReference type="ARBA" id="ARBA00022989"/>
    </source>
</evidence>
<feature type="transmembrane region" description="Helical" evidence="9">
    <location>
        <begin position="90"/>
        <end position="112"/>
    </location>
</feature>
<evidence type="ECO:0000256" key="3">
    <source>
        <dbReference type="ARBA" id="ARBA00022475"/>
    </source>
</evidence>
<evidence type="ECO:0000259" key="10">
    <source>
        <dbReference type="PROSITE" id="PS50893"/>
    </source>
</evidence>
<dbReference type="PROSITE" id="PS50893">
    <property type="entry name" value="ABC_TRANSPORTER_2"/>
    <property type="match status" value="1"/>
</dbReference>
<proteinExistence type="predicted"/>
<comment type="subcellular location">
    <subcellularLocation>
        <location evidence="1">Cell membrane</location>
        <topology evidence="1">Multi-pass membrane protein</topology>
    </subcellularLocation>
</comment>
<dbReference type="PROSITE" id="PS00211">
    <property type="entry name" value="ABC_TRANSPORTER_1"/>
    <property type="match status" value="1"/>
</dbReference>
<evidence type="ECO:0000256" key="5">
    <source>
        <dbReference type="ARBA" id="ARBA00022741"/>
    </source>
</evidence>
<dbReference type="EMBL" id="JBHSDK010000061">
    <property type="protein sequence ID" value="MFC4337844.1"/>
    <property type="molecule type" value="Genomic_DNA"/>
</dbReference>
<dbReference type="InterPro" id="IPR051120">
    <property type="entry name" value="ABC_AA/LPS_Transport"/>
</dbReference>
<dbReference type="GO" id="GO:0005524">
    <property type="term" value="F:ATP binding"/>
    <property type="evidence" value="ECO:0007669"/>
    <property type="project" value="UniProtKB-KW"/>
</dbReference>
<feature type="transmembrane region" description="Helical" evidence="9">
    <location>
        <begin position="7"/>
        <end position="26"/>
    </location>
</feature>
<protein>
    <submittedName>
        <fullName evidence="11">ATP-binding cassette domain-containing protein</fullName>
    </submittedName>
</protein>
<keyword evidence="3" id="KW-1003">Cell membrane</keyword>
<keyword evidence="7 9" id="KW-1133">Transmembrane helix</keyword>
<dbReference type="Pfam" id="PF00005">
    <property type="entry name" value="ABC_tran"/>
    <property type="match status" value="1"/>
</dbReference>
<feature type="transmembrane region" description="Helical" evidence="9">
    <location>
        <begin position="250"/>
        <end position="276"/>
    </location>
</feature>
<evidence type="ECO:0000313" key="12">
    <source>
        <dbReference type="Proteomes" id="UP001595823"/>
    </source>
</evidence>
<dbReference type="InterPro" id="IPR032823">
    <property type="entry name" value="BCA_ABC_TP_C"/>
</dbReference>
<dbReference type="InterPro" id="IPR003593">
    <property type="entry name" value="AAA+_ATPase"/>
</dbReference>
<evidence type="ECO:0000256" key="4">
    <source>
        <dbReference type="ARBA" id="ARBA00022692"/>
    </source>
</evidence>
<feature type="transmembrane region" description="Helical" evidence="9">
    <location>
        <begin position="32"/>
        <end position="50"/>
    </location>
</feature>
<feature type="transmembrane region" description="Helical" evidence="9">
    <location>
        <begin position="124"/>
        <end position="142"/>
    </location>
</feature>
<organism evidence="11 12">
    <name type="scientific">Salininema proteolyticum</name>
    <dbReference type="NCBI Taxonomy" id="1607685"/>
    <lineage>
        <taxon>Bacteria</taxon>
        <taxon>Bacillati</taxon>
        <taxon>Actinomycetota</taxon>
        <taxon>Actinomycetes</taxon>
        <taxon>Glycomycetales</taxon>
        <taxon>Glycomycetaceae</taxon>
        <taxon>Salininema</taxon>
    </lineage>
</organism>
<sequence length="556" mass="58641">MISGYDNLLTIIALTGILGYSFYIVLKAGQLSLGQAGFAALGAYFSTLVVPEEPLFGALSPALIGIPVGALVGAAAAFLLGLPVLRLRGVFLAISTIAFTEVVRILILNAEWTGGPKGMRLEKWVTVDLAWMALALLAYALWRFGRTRTGRAFDAVREDETAASAMGINVARTRMISFVMSGAVAGTYGTLYAYFVRRLIPADFGFSMMLDGLVTAIVGGIAVFLGPILASLLLTPLPDVQSAMGIEAGWIPAFVSAAILLLIILFLPGGLSSLLAKLRPRRTPPSGEATPDLPDLPEKGTVLVDLKGVSKHYGGVKAVDGVDLRLEAGEVRGIVGPNGAGKTTLVNMVSGQIAPTAGTGTVAGVDLSGSAAPHKVARAGVARTFQHSRLFERLSVLDNALSGTHKFAPSTFWRRLVWLPSARADERRLAAQAMAQLKRVGLEEKASLDAAQLSYGDQRRLEIARALASHPSVLILDEPAAGMNPSEVVELGRLIRSIADEGVGVILIEHRMSMVAEVSDQVTVLDFGKCIADGDPEEVLSDANVVEAYMGSAADE</sequence>
<dbReference type="Gene3D" id="3.40.50.300">
    <property type="entry name" value="P-loop containing nucleotide triphosphate hydrolases"/>
    <property type="match status" value="1"/>
</dbReference>
<dbReference type="CDD" id="cd06581">
    <property type="entry name" value="TM_PBP1_LivM_like"/>
    <property type="match status" value="1"/>
</dbReference>
<comment type="caution">
    <text evidence="11">The sequence shown here is derived from an EMBL/GenBank/DDBJ whole genome shotgun (WGS) entry which is preliminary data.</text>
</comment>
<dbReference type="InterPro" id="IPR003439">
    <property type="entry name" value="ABC_transporter-like_ATP-bd"/>
</dbReference>
<dbReference type="SMART" id="SM00382">
    <property type="entry name" value="AAA"/>
    <property type="match status" value="1"/>
</dbReference>
<dbReference type="InterPro" id="IPR027417">
    <property type="entry name" value="P-loop_NTPase"/>
</dbReference>
<reference evidence="12" key="1">
    <citation type="journal article" date="2019" name="Int. J. Syst. Evol. Microbiol.">
        <title>The Global Catalogue of Microorganisms (GCM) 10K type strain sequencing project: providing services to taxonomists for standard genome sequencing and annotation.</title>
        <authorList>
            <consortium name="The Broad Institute Genomics Platform"/>
            <consortium name="The Broad Institute Genome Sequencing Center for Infectious Disease"/>
            <person name="Wu L."/>
            <person name="Ma J."/>
        </authorList>
    </citation>
    <scope>NUCLEOTIDE SEQUENCE [LARGE SCALE GENOMIC DNA]</scope>
    <source>
        <strain evidence="12">IBRC-M 10908</strain>
    </source>
</reference>
<dbReference type="InterPro" id="IPR017871">
    <property type="entry name" value="ABC_transporter-like_CS"/>
</dbReference>
<name>A0ABV8U3Z5_9ACTN</name>
<keyword evidence="4 9" id="KW-0812">Transmembrane</keyword>
<keyword evidence="12" id="KW-1185">Reference proteome</keyword>
<dbReference type="RefSeq" id="WP_380625237.1">
    <property type="nucleotide sequence ID" value="NZ_JBHSDK010000061.1"/>
</dbReference>
<evidence type="ECO:0000256" key="9">
    <source>
        <dbReference type="SAM" id="Phobius"/>
    </source>
</evidence>
<dbReference type="PANTHER" id="PTHR45772">
    <property type="entry name" value="CONSERVED COMPONENT OF ABC TRANSPORTER FOR NATURAL AMINO ACIDS-RELATED"/>
    <property type="match status" value="1"/>
</dbReference>
<keyword evidence="2" id="KW-0813">Transport</keyword>
<evidence type="ECO:0000313" key="11">
    <source>
        <dbReference type="EMBL" id="MFC4337844.1"/>
    </source>
</evidence>
<feature type="transmembrane region" description="Helical" evidence="9">
    <location>
        <begin position="208"/>
        <end position="230"/>
    </location>
</feature>
<dbReference type="CDD" id="cd03219">
    <property type="entry name" value="ABC_Mj1267_LivG_branched"/>
    <property type="match status" value="1"/>
</dbReference>
<dbReference type="Pfam" id="PF12399">
    <property type="entry name" value="BCA_ABC_TP_C"/>
    <property type="match status" value="1"/>
</dbReference>